<organism evidence="1 2">
    <name type="scientific">Spodoptera exempta nucleopolyhedrovirus</name>
    <dbReference type="NCBI Taxonomy" id="1242863"/>
    <lineage>
        <taxon>Viruses</taxon>
        <taxon>Viruses incertae sedis</taxon>
        <taxon>Naldaviricetes</taxon>
        <taxon>Lefavirales</taxon>
        <taxon>Baculoviridae</taxon>
        <taxon>Alphabaculovirus</taxon>
        <taxon>Alphabaculovirus spexemptae</taxon>
    </lineage>
</organism>
<protein>
    <recommendedName>
        <fullName evidence="3">Ac52</fullName>
    </recommendedName>
</protein>
<dbReference type="Pfam" id="PF11077">
    <property type="entry name" value="DUF2616"/>
    <property type="match status" value="1"/>
</dbReference>
<evidence type="ECO:0000313" key="1">
    <source>
        <dbReference type="EMBL" id="QAT90396.1"/>
    </source>
</evidence>
<dbReference type="RefSeq" id="YP_010086528.1">
    <property type="nucleotide sequence ID" value="NC_055455.1"/>
</dbReference>
<keyword evidence="2" id="KW-1185">Reference proteome</keyword>
<dbReference type="GeneID" id="65101759"/>
<dbReference type="InterPro" id="IPR020201">
    <property type="entry name" value="AcMNPV_Orf52"/>
</dbReference>
<dbReference type="KEGG" id="vg:65101759"/>
<sequence>MELIKPFLKYSKLYRQTADANVRRRIFNQWSFETNYRSAVANCSCVATIRCIFCHEYSLQCSEKEQFCTHCLFPLAGGADEEWVTYCLSSICFYESDTSEESHRTVYKQRLKMIWYEYERYDKVYEIIYFKCQQCNSDTSSSIVGLKFIYFTDVMFCMNCLFPLFKIKFIE</sequence>
<reference evidence="1 2" key="1">
    <citation type="submission" date="2018-08" db="EMBL/GenBank/DDBJ databases">
        <title>Sequence analysis of the African armyworm, Spodoptera exempta nucleopolyhedrovirus.</title>
        <authorList>
            <person name="Escasa S.R."/>
            <person name="Mowery J.D."/>
            <person name="Bauchan G.R."/>
            <person name="Harrison R.L."/>
            <person name="Cory J.S."/>
        </authorList>
    </citation>
    <scope>NUCLEOTIDE SEQUENCE [LARGE SCALE GENOMIC DNA]</scope>
    <source>
        <strain evidence="1 2">244.1</strain>
    </source>
</reference>
<evidence type="ECO:0008006" key="3">
    <source>
        <dbReference type="Google" id="ProtNLM"/>
    </source>
</evidence>
<proteinExistence type="predicted"/>
<dbReference type="EMBL" id="MH717816">
    <property type="protein sequence ID" value="QAT90396.1"/>
    <property type="molecule type" value="Genomic_DNA"/>
</dbReference>
<evidence type="ECO:0000313" key="2">
    <source>
        <dbReference type="Proteomes" id="UP000503509"/>
    </source>
</evidence>
<name>A0A410S7U6_9ABAC</name>
<accession>A0A410S7U6</accession>
<dbReference type="Proteomes" id="UP000503509">
    <property type="component" value="Genome"/>
</dbReference>